<keyword evidence="1" id="KW-0732">Signal</keyword>
<protein>
    <submittedName>
        <fullName evidence="2">Uncharacterized protein DUF3551</fullName>
    </submittedName>
</protein>
<organism evidence="2 3">
    <name type="scientific">Rhodopseudomonas faecalis</name>
    <dbReference type="NCBI Taxonomy" id="99655"/>
    <lineage>
        <taxon>Bacteria</taxon>
        <taxon>Pseudomonadati</taxon>
        <taxon>Pseudomonadota</taxon>
        <taxon>Alphaproteobacteria</taxon>
        <taxon>Hyphomicrobiales</taxon>
        <taxon>Nitrobacteraceae</taxon>
        <taxon>Rhodopseudomonas</taxon>
    </lineage>
</organism>
<keyword evidence="3" id="KW-1185">Reference proteome</keyword>
<evidence type="ECO:0000313" key="2">
    <source>
        <dbReference type="EMBL" id="PYF05466.1"/>
    </source>
</evidence>
<proteinExistence type="predicted"/>
<dbReference type="OrthoDB" id="8255753at2"/>
<accession>A0A318TL16</accession>
<dbReference type="RefSeq" id="WP_110779447.1">
    <property type="nucleotide sequence ID" value="NZ_QJTI01000001.1"/>
</dbReference>
<gene>
    <name evidence="2" type="ORF">BJ122_101209</name>
</gene>
<evidence type="ECO:0000313" key="3">
    <source>
        <dbReference type="Proteomes" id="UP000248148"/>
    </source>
</evidence>
<dbReference type="Pfam" id="PF12071">
    <property type="entry name" value="DUF3551"/>
    <property type="match status" value="1"/>
</dbReference>
<dbReference type="InterPro" id="IPR021937">
    <property type="entry name" value="DUF3551"/>
</dbReference>
<name>A0A318TL16_9BRAD</name>
<feature type="signal peptide" evidence="1">
    <location>
        <begin position="1"/>
        <end position="25"/>
    </location>
</feature>
<dbReference type="EMBL" id="QJTI01000001">
    <property type="protein sequence ID" value="PYF05466.1"/>
    <property type="molecule type" value="Genomic_DNA"/>
</dbReference>
<comment type="caution">
    <text evidence="2">The sequence shown here is derived from an EMBL/GenBank/DDBJ whole genome shotgun (WGS) entry which is preliminary data.</text>
</comment>
<sequence>MRRAFLSLLALSAVAAVDAASPAQARDYPFCLKAREYLAPLGDCSYTSYAQCQASASGRYAYCDVNPFYKYEEPPQRRTYKKKVRRTRD</sequence>
<feature type="chain" id="PRO_5016240979" evidence="1">
    <location>
        <begin position="26"/>
        <end position="89"/>
    </location>
</feature>
<dbReference type="AlphaFoldDB" id="A0A318TL16"/>
<dbReference type="Proteomes" id="UP000248148">
    <property type="component" value="Unassembled WGS sequence"/>
</dbReference>
<reference evidence="2 3" key="1">
    <citation type="submission" date="2018-06" db="EMBL/GenBank/DDBJ databases">
        <title>Genomic Encyclopedia of Archaeal and Bacterial Type Strains, Phase II (KMG-II): from individual species to whole genera.</title>
        <authorList>
            <person name="Goeker M."/>
        </authorList>
    </citation>
    <scope>NUCLEOTIDE SEQUENCE [LARGE SCALE GENOMIC DNA]</scope>
    <source>
        <strain evidence="2 3">JCM 11668</strain>
    </source>
</reference>
<evidence type="ECO:0000256" key="1">
    <source>
        <dbReference type="SAM" id="SignalP"/>
    </source>
</evidence>